<proteinExistence type="predicted"/>
<gene>
    <name evidence="1" type="ORF">G3574_12710</name>
</gene>
<protein>
    <submittedName>
        <fullName evidence="1">PEP-CTERM sorting domain-containing protein</fullName>
    </submittedName>
</protein>
<evidence type="ECO:0000313" key="2">
    <source>
        <dbReference type="Proteomes" id="UP000482155"/>
    </source>
</evidence>
<accession>A0A6B3SMD3</accession>
<dbReference type="Proteomes" id="UP000482155">
    <property type="component" value="Unassembled WGS sequence"/>
</dbReference>
<keyword evidence="2" id="KW-1185">Reference proteome</keyword>
<evidence type="ECO:0000313" key="1">
    <source>
        <dbReference type="EMBL" id="NEX61941.1"/>
    </source>
</evidence>
<sequence length="155" mass="16200">MSVMNNILSGAYVNDWYFNVAGVNFNQLTETFVSGVQALTATDSSNAYKADGTGGMFDVYFGFATSNPGQLAAGATSVYKFTGNGLTANSFNSLSVPDNGGGGNYVGAVHVQGYSSSVWLYGNPPPVRVPEPVPLGLLGLGMLGIAISRRQKKRS</sequence>
<dbReference type="AlphaFoldDB" id="A0A6B3SMD3"/>
<dbReference type="EMBL" id="JAAIVB010000041">
    <property type="protein sequence ID" value="NEX61941.1"/>
    <property type="molecule type" value="Genomic_DNA"/>
</dbReference>
<organism evidence="1 2">
    <name type="scientific">Noviherbaspirillum galbum</name>
    <dbReference type="NCBI Taxonomy" id="2709383"/>
    <lineage>
        <taxon>Bacteria</taxon>
        <taxon>Pseudomonadati</taxon>
        <taxon>Pseudomonadota</taxon>
        <taxon>Betaproteobacteria</taxon>
        <taxon>Burkholderiales</taxon>
        <taxon>Oxalobacteraceae</taxon>
        <taxon>Noviherbaspirillum</taxon>
    </lineage>
</organism>
<dbReference type="NCBIfam" id="TIGR02595">
    <property type="entry name" value="PEP_CTERM"/>
    <property type="match status" value="1"/>
</dbReference>
<reference evidence="1 2" key="1">
    <citation type="submission" date="2020-02" db="EMBL/GenBank/DDBJ databases">
        <authorList>
            <person name="Kim M.K."/>
        </authorList>
    </citation>
    <scope>NUCLEOTIDE SEQUENCE [LARGE SCALE GENOMIC DNA]</scope>
    <source>
        <strain evidence="1 2">17J57-3</strain>
    </source>
</reference>
<comment type="caution">
    <text evidence="1">The sequence shown here is derived from an EMBL/GenBank/DDBJ whole genome shotgun (WGS) entry which is preliminary data.</text>
</comment>
<dbReference type="InterPro" id="IPR013424">
    <property type="entry name" value="Ice-binding_C"/>
</dbReference>
<name>A0A6B3SMD3_9BURK</name>